<accession>A0A5N4D588</accession>
<evidence type="ECO:0000313" key="1">
    <source>
        <dbReference type="EMBL" id="KAB1266271.1"/>
    </source>
</evidence>
<dbReference type="EMBL" id="JWIN03000016">
    <property type="protein sequence ID" value="KAB1266271.1"/>
    <property type="molecule type" value="Genomic_DNA"/>
</dbReference>
<keyword evidence="2" id="KW-1185">Reference proteome</keyword>
<sequence length="151" mass="16462">MRLRGMNDFNSHLLPTSTDIDTVSPTRPRLGCLLWFQANPYTCAQIAPLPPSLRPSFIEPPPSLQTLPRSAGSSSMVNKPTQPELPFAPQPLLWDILHPVPTSHAPKRIPSIKVKTGLPRTQELGKTTLGCLLSTFCLPASCNPGRAATQF</sequence>
<dbReference type="AlphaFoldDB" id="A0A5N4D588"/>
<dbReference type="Proteomes" id="UP000299084">
    <property type="component" value="Unassembled WGS sequence"/>
</dbReference>
<protein>
    <submittedName>
        <fullName evidence="1">Uncharacterized protein</fullName>
    </submittedName>
</protein>
<organism evidence="1 2">
    <name type="scientific">Camelus dromedarius</name>
    <name type="common">Dromedary</name>
    <name type="synonym">Arabian camel</name>
    <dbReference type="NCBI Taxonomy" id="9838"/>
    <lineage>
        <taxon>Eukaryota</taxon>
        <taxon>Metazoa</taxon>
        <taxon>Chordata</taxon>
        <taxon>Craniata</taxon>
        <taxon>Vertebrata</taxon>
        <taxon>Euteleostomi</taxon>
        <taxon>Mammalia</taxon>
        <taxon>Eutheria</taxon>
        <taxon>Laurasiatheria</taxon>
        <taxon>Artiodactyla</taxon>
        <taxon>Tylopoda</taxon>
        <taxon>Camelidae</taxon>
        <taxon>Camelus</taxon>
    </lineage>
</organism>
<comment type="caution">
    <text evidence="1">The sequence shown here is derived from an EMBL/GenBank/DDBJ whole genome shotgun (WGS) entry which is preliminary data.</text>
</comment>
<gene>
    <name evidence="1" type="ORF">Cadr_000018713</name>
</gene>
<name>A0A5N4D588_CAMDR</name>
<reference evidence="1 2" key="1">
    <citation type="journal article" date="2019" name="Mol. Ecol. Resour.">
        <title>Improving Illumina assemblies with Hi-C and long reads: an example with the North African dromedary.</title>
        <authorList>
            <person name="Elbers J.P."/>
            <person name="Rogers M.F."/>
            <person name="Perelman P.L."/>
            <person name="Proskuryakova A.A."/>
            <person name="Serdyukova N.A."/>
            <person name="Johnson W.E."/>
            <person name="Horin P."/>
            <person name="Corander J."/>
            <person name="Murphy D."/>
            <person name="Burger P.A."/>
        </authorList>
    </citation>
    <scope>NUCLEOTIDE SEQUENCE [LARGE SCALE GENOMIC DNA]</scope>
    <source>
        <strain evidence="1">Drom800</strain>
        <tissue evidence="1">Blood</tissue>
    </source>
</reference>
<proteinExistence type="predicted"/>
<evidence type="ECO:0000313" key="2">
    <source>
        <dbReference type="Proteomes" id="UP000299084"/>
    </source>
</evidence>